<accession>A0A5C1ALW3</accession>
<reference evidence="2" key="1">
    <citation type="submission" date="2019-08" db="EMBL/GenBank/DDBJ databases">
        <title>Limnoglobus roseus gen. nov., sp. nov., a novel freshwater planctomycete with a giant genome from the family Gemmataceae.</title>
        <authorList>
            <person name="Kulichevskaya I.S."/>
            <person name="Naumoff D.G."/>
            <person name="Miroshnikov K."/>
            <person name="Ivanova A."/>
            <person name="Philippov D.A."/>
            <person name="Hakobyan A."/>
            <person name="Rijpstra I.C."/>
            <person name="Sinninghe Damste J.S."/>
            <person name="Liesack W."/>
            <person name="Dedysh S.N."/>
        </authorList>
    </citation>
    <scope>NUCLEOTIDE SEQUENCE [LARGE SCALE GENOMIC DNA]</scope>
    <source>
        <strain evidence="2">PX52</strain>
    </source>
</reference>
<proteinExistence type="predicted"/>
<dbReference type="EMBL" id="CP042425">
    <property type="protein sequence ID" value="QEL18722.1"/>
    <property type="molecule type" value="Genomic_DNA"/>
</dbReference>
<dbReference type="Proteomes" id="UP000324974">
    <property type="component" value="Chromosome"/>
</dbReference>
<keyword evidence="2" id="KW-1185">Reference proteome</keyword>
<evidence type="ECO:0008006" key="3">
    <source>
        <dbReference type="Google" id="ProtNLM"/>
    </source>
</evidence>
<dbReference type="KEGG" id="lrs:PX52LOC_05758"/>
<protein>
    <recommendedName>
        <fullName evidence="3">TolC family protein</fullName>
    </recommendedName>
</protein>
<name>A0A5C1ALW3_9BACT</name>
<evidence type="ECO:0000313" key="2">
    <source>
        <dbReference type="Proteomes" id="UP000324974"/>
    </source>
</evidence>
<dbReference type="AlphaFoldDB" id="A0A5C1ALW3"/>
<sequence length="116" mass="12904">MGYSVSGNATAQPYRELVYSNVSYMGLSLDYRLANLSVNEEMVIVNTYLPALKAREQEIQGAASNLDTESAAVWKRNSNEISDRISFYNYLRRELCTFLGFPPGPQLAAGGRVVRS</sequence>
<gene>
    <name evidence="1" type="ORF">PX52LOC_05758</name>
</gene>
<evidence type="ECO:0000313" key="1">
    <source>
        <dbReference type="EMBL" id="QEL18722.1"/>
    </source>
</evidence>
<organism evidence="1 2">
    <name type="scientific">Limnoglobus roseus</name>
    <dbReference type="NCBI Taxonomy" id="2598579"/>
    <lineage>
        <taxon>Bacteria</taxon>
        <taxon>Pseudomonadati</taxon>
        <taxon>Planctomycetota</taxon>
        <taxon>Planctomycetia</taxon>
        <taxon>Gemmatales</taxon>
        <taxon>Gemmataceae</taxon>
        <taxon>Limnoglobus</taxon>
    </lineage>
</organism>